<dbReference type="AlphaFoldDB" id="A0AAE1DDM1"/>
<sequence>MLSYVMVEIAEQPLYRGTHWARLAAVSFDWNINKKLVKTAKADSKENRDFDPRGLRRLTQLRHFSASSTGKSGRYSTLASYLIHGKKICGNFAEPSGLRRGKKEN</sequence>
<proteinExistence type="predicted"/>
<reference evidence="1" key="1">
    <citation type="journal article" date="2023" name="G3 (Bethesda)">
        <title>A reference genome for the long-term kleptoplast-retaining sea slug Elysia crispata morphotype clarki.</title>
        <authorList>
            <person name="Eastman K.E."/>
            <person name="Pendleton A.L."/>
            <person name="Shaikh M.A."/>
            <person name="Suttiyut T."/>
            <person name="Ogas R."/>
            <person name="Tomko P."/>
            <person name="Gavelis G."/>
            <person name="Widhalm J.R."/>
            <person name="Wisecaver J.H."/>
        </authorList>
    </citation>
    <scope>NUCLEOTIDE SEQUENCE</scope>
    <source>
        <strain evidence="1">ECLA1</strain>
    </source>
</reference>
<accession>A0AAE1DDM1</accession>
<evidence type="ECO:0000313" key="1">
    <source>
        <dbReference type="EMBL" id="KAK3766592.1"/>
    </source>
</evidence>
<dbReference type="EMBL" id="JAWDGP010004208">
    <property type="protein sequence ID" value="KAK3766592.1"/>
    <property type="molecule type" value="Genomic_DNA"/>
</dbReference>
<organism evidence="1 2">
    <name type="scientific">Elysia crispata</name>
    <name type="common">lettuce slug</name>
    <dbReference type="NCBI Taxonomy" id="231223"/>
    <lineage>
        <taxon>Eukaryota</taxon>
        <taxon>Metazoa</taxon>
        <taxon>Spiralia</taxon>
        <taxon>Lophotrochozoa</taxon>
        <taxon>Mollusca</taxon>
        <taxon>Gastropoda</taxon>
        <taxon>Heterobranchia</taxon>
        <taxon>Euthyneura</taxon>
        <taxon>Panpulmonata</taxon>
        <taxon>Sacoglossa</taxon>
        <taxon>Placobranchoidea</taxon>
        <taxon>Plakobranchidae</taxon>
        <taxon>Elysia</taxon>
    </lineage>
</organism>
<dbReference type="Proteomes" id="UP001283361">
    <property type="component" value="Unassembled WGS sequence"/>
</dbReference>
<comment type="caution">
    <text evidence="1">The sequence shown here is derived from an EMBL/GenBank/DDBJ whole genome shotgun (WGS) entry which is preliminary data.</text>
</comment>
<name>A0AAE1DDM1_9GAST</name>
<evidence type="ECO:0000313" key="2">
    <source>
        <dbReference type="Proteomes" id="UP001283361"/>
    </source>
</evidence>
<gene>
    <name evidence="1" type="ORF">RRG08_042372</name>
</gene>
<protein>
    <submittedName>
        <fullName evidence="1">Uncharacterized protein</fullName>
    </submittedName>
</protein>
<keyword evidence="2" id="KW-1185">Reference proteome</keyword>